<accession>A0A518BS85</accession>
<reference evidence="2 3" key="1">
    <citation type="submission" date="2019-02" db="EMBL/GenBank/DDBJ databases">
        <title>Deep-cultivation of Planctomycetes and their phenomic and genomic characterization uncovers novel biology.</title>
        <authorList>
            <person name="Wiegand S."/>
            <person name="Jogler M."/>
            <person name="Boedeker C."/>
            <person name="Pinto D."/>
            <person name="Vollmers J."/>
            <person name="Rivas-Marin E."/>
            <person name="Kohn T."/>
            <person name="Peeters S.H."/>
            <person name="Heuer A."/>
            <person name="Rast P."/>
            <person name="Oberbeckmann S."/>
            <person name="Bunk B."/>
            <person name="Jeske O."/>
            <person name="Meyerdierks A."/>
            <person name="Storesund J.E."/>
            <person name="Kallscheuer N."/>
            <person name="Luecker S."/>
            <person name="Lage O.M."/>
            <person name="Pohl T."/>
            <person name="Merkel B.J."/>
            <person name="Hornburger P."/>
            <person name="Mueller R.-W."/>
            <person name="Bruemmer F."/>
            <person name="Labrenz M."/>
            <person name="Spormann A.M."/>
            <person name="Op den Camp H."/>
            <person name="Overmann J."/>
            <person name="Amann R."/>
            <person name="Jetten M.S.M."/>
            <person name="Mascher T."/>
            <person name="Medema M.H."/>
            <person name="Devos D.P."/>
            <person name="Kaster A.-K."/>
            <person name="Ovreas L."/>
            <person name="Rohde M."/>
            <person name="Galperin M.Y."/>
            <person name="Jogler C."/>
        </authorList>
    </citation>
    <scope>NUCLEOTIDE SEQUENCE [LARGE SCALE GENOMIC DNA]</scope>
    <source>
        <strain evidence="2 3">Pla133</strain>
    </source>
</reference>
<sequence length="173" mass="18962">MEIGLAIIVGLPVLVVIVGLMLPAATDMVGTVRLAVPPDVLWQRLLDGEHYPVSCAMARGVEVQPTEHAGPAWLEDIGHSKVQVRTLEADPPRRLVRSLGDTTVSMSAQWTFSILPDGEGSLVSLENHTIVDRGTWQVPFFRVMTRVFGAARKGMEQYVRSLAGGEDLQFDWS</sequence>
<organism evidence="2 3">
    <name type="scientific">Engelhardtia mirabilis</name>
    <dbReference type="NCBI Taxonomy" id="2528011"/>
    <lineage>
        <taxon>Bacteria</taxon>
        <taxon>Pseudomonadati</taxon>
        <taxon>Planctomycetota</taxon>
        <taxon>Planctomycetia</taxon>
        <taxon>Planctomycetia incertae sedis</taxon>
        <taxon>Engelhardtia</taxon>
    </lineage>
</organism>
<dbReference type="KEGG" id="pbap:Pla133_49520"/>
<dbReference type="Proteomes" id="UP000316921">
    <property type="component" value="Chromosome"/>
</dbReference>
<protein>
    <recommendedName>
        <fullName evidence="4">Polyketide cyclase / dehydrase and lipid transport</fullName>
    </recommendedName>
</protein>
<keyword evidence="1" id="KW-1133">Transmembrane helix</keyword>
<dbReference type="InterPro" id="IPR023393">
    <property type="entry name" value="START-like_dom_sf"/>
</dbReference>
<keyword evidence="1" id="KW-0472">Membrane</keyword>
<proteinExistence type="predicted"/>
<gene>
    <name evidence="2" type="ORF">Pla133_49520</name>
</gene>
<dbReference type="SUPFAM" id="SSF55961">
    <property type="entry name" value="Bet v1-like"/>
    <property type="match status" value="1"/>
</dbReference>
<evidence type="ECO:0000313" key="2">
    <source>
        <dbReference type="EMBL" id="QDU69830.1"/>
    </source>
</evidence>
<dbReference type="EMBL" id="CP036287">
    <property type="protein sequence ID" value="QDU69830.1"/>
    <property type="molecule type" value="Genomic_DNA"/>
</dbReference>
<evidence type="ECO:0000313" key="3">
    <source>
        <dbReference type="Proteomes" id="UP000316921"/>
    </source>
</evidence>
<dbReference type="RefSeq" id="WP_145070099.1">
    <property type="nucleotide sequence ID" value="NZ_CP036287.1"/>
</dbReference>
<keyword evidence="1" id="KW-0812">Transmembrane</keyword>
<feature type="transmembrane region" description="Helical" evidence="1">
    <location>
        <begin position="6"/>
        <end position="25"/>
    </location>
</feature>
<evidence type="ECO:0000256" key="1">
    <source>
        <dbReference type="SAM" id="Phobius"/>
    </source>
</evidence>
<dbReference type="AlphaFoldDB" id="A0A518BS85"/>
<name>A0A518BS85_9BACT</name>
<evidence type="ECO:0008006" key="4">
    <source>
        <dbReference type="Google" id="ProtNLM"/>
    </source>
</evidence>
<keyword evidence="3" id="KW-1185">Reference proteome</keyword>
<dbReference type="Gene3D" id="3.30.530.20">
    <property type="match status" value="1"/>
</dbReference>